<dbReference type="EMBL" id="MWBQ01000111">
    <property type="protein sequence ID" value="OQA56714.1"/>
    <property type="molecule type" value="Genomic_DNA"/>
</dbReference>
<comment type="caution">
    <text evidence="1">The sequence shown here is derived from an EMBL/GenBank/DDBJ whole genome shotgun (WGS) entry which is preliminary data.</text>
</comment>
<protein>
    <submittedName>
        <fullName evidence="1">Uncharacterized protein</fullName>
    </submittedName>
</protein>
<dbReference type="AlphaFoldDB" id="A0A1V5SQV7"/>
<reference evidence="1" key="1">
    <citation type="submission" date="2017-02" db="EMBL/GenBank/DDBJ databases">
        <title>Delving into the versatile metabolic prowess of the omnipresent phylum Bacteroidetes.</title>
        <authorList>
            <person name="Nobu M.K."/>
            <person name="Mei R."/>
            <person name="Narihiro T."/>
            <person name="Kuroda K."/>
            <person name="Liu W.-T."/>
        </authorList>
    </citation>
    <scope>NUCLEOTIDE SEQUENCE</scope>
    <source>
        <strain evidence="1">ADurb.Bin276</strain>
    </source>
</reference>
<gene>
    <name evidence="1" type="ORF">BWY41_01450</name>
</gene>
<dbReference type="Proteomes" id="UP000485569">
    <property type="component" value="Unassembled WGS sequence"/>
</dbReference>
<sequence>MSIQFGDHIFDEPTPFGKWQPPKQPCIYAVLAHDPKVKPKPYLVLFFGECENLSDQTFFRSHIKYSCWTKQAGSEKNLFITQLKMPDAEALIRKKTLNTLIQKFQPVCNEV</sequence>
<name>A0A1V5SQV7_9BACT</name>
<organism evidence="1">
    <name type="scientific">Candidatus Atribacter allofermentans</name>
    <dbReference type="NCBI Taxonomy" id="1852833"/>
    <lineage>
        <taxon>Bacteria</taxon>
        <taxon>Pseudomonadati</taxon>
        <taxon>Atribacterota</taxon>
        <taxon>Atribacteria</taxon>
        <taxon>Atribacterales</taxon>
        <taxon>Atribacteraceae</taxon>
        <taxon>Atribacter</taxon>
    </lineage>
</organism>
<accession>A0A1V5SQV7</accession>
<evidence type="ECO:0000313" key="1">
    <source>
        <dbReference type="EMBL" id="OQA56714.1"/>
    </source>
</evidence>
<proteinExistence type="predicted"/>